<gene>
    <name evidence="2" type="ORF">C882_1725</name>
</gene>
<feature type="signal peptide" evidence="1">
    <location>
        <begin position="1"/>
        <end position="17"/>
    </location>
</feature>
<organism evidence="2 3">
    <name type="scientific">Caenispirillum salinarum AK4</name>
    <dbReference type="NCBI Taxonomy" id="1238182"/>
    <lineage>
        <taxon>Bacteria</taxon>
        <taxon>Pseudomonadati</taxon>
        <taxon>Pseudomonadota</taxon>
        <taxon>Alphaproteobacteria</taxon>
        <taxon>Rhodospirillales</taxon>
        <taxon>Novispirillaceae</taxon>
        <taxon>Caenispirillum</taxon>
    </lineage>
</organism>
<dbReference type="PROSITE" id="PS51257">
    <property type="entry name" value="PROKAR_LIPOPROTEIN"/>
    <property type="match status" value="1"/>
</dbReference>
<evidence type="ECO:0000256" key="1">
    <source>
        <dbReference type="SAM" id="SignalP"/>
    </source>
</evidence>
<name>K9H5M7_9PROT</name>
<feature type="chain" id="PRO_5003929882" description="DUF4878 domain-containing protein" evidence="1">
    <location>
        <begin position="18"/>
        <end position="125"/>
    </location>
</feature>
<protein>
    <recommendedName>
        <fullName evidence="4">DUF4878 domain-containing protein</fullName>
    </recommendedName>
</protein>
<dbReference type="EMBL" id="ANHY01000002">
    <property type="protein sequence ID" value="EKV32887.1"/>
    <property type="molecule type" value="Genomic_DNA"/>
</dbReference>
<dbReference type="AlphaFoldDB" id="K9H5M7"/>
<dbReference type="RefSeq" id="WP_009538714.1">
    <property type="nucleotide sequence ID" value="NZ_ANHY01000002.1"/>
</dbReference>
<keyword evidence="1" id="KW-0732">Signal</keyword>
<comment type="caution">
    <text evidence="2">The sequence shown here is derived from an EMBL/GenBank/DDBJ whole genome shotgun (WGS) entry which is preliminary data.</text>
</comment>
<accession>K9H5M7</accession>
<evidence type="ECO:0000313" key="3">
    <source>
        <dbReference type="Proteomes" id="UP000009881"/>
    </source>
</evidence>
<reference evidence="2 3" key="1">
    <citation type="journal article" date="2013" name="Genome Announc.">
        <title>Draft Genome Sequence of an Alphaproteobacterium, Caenispirillum salinarum AK4(T), Isolated from a Solar Saltern.</title>
        <authorList>
            <person name="Khatri I."/>
            <person name="Singh A."/>
            <person name="Korpole S."/>
            <person name="Pinnaka A.K."/>
            <person name="Subramanian S."/>
        </authorList>
    </citation>
    <scope>NUCLEOTIDE SEQUENCE [LARGE SCALE GENOMIC DNA]</scope>
    <source>
        <strain evidence="2 3">AK4</strain>
    </source>
</reference>
<keyword evidence="3" id="KW-1185">Reference proteome</keyword>
<evidence type="ECO:0000313" key="2">
    <source>
        <dbReference type="EMBL" id="EKV32887.1"/>
    </source>
</evidence>
<sequence length="125" mass="13193">MKKLFAATVCAMTLVLAACGGPSDSDVQDAVRAAVEAEFNENMELGQDLGQLMSGGRNTPLQARMAAEQEKARKMLDGMEVDVGNVTENSDGTYTAVVTLTFPGGDTNTDTVTLMEGAEGWVVKE</sequence>
<evidence type="ECO:0008006" key="4">
    <source>
        <dbReference type="Google" id="ProtNLM"/>
    </source>
</evidence>
<dbReference type="Proteomes" id="UP000009881">
    <property type="component" value="Unassembled WGS sequence"/>
</dbReference>
<proteinExistence type="predicted"/>
<dbReference type="STRING" id="1238182.C882_1725"/>